<feature type="compositionally biased region" description="Low complexity" evidence="2">
    <location>
        <begin position="56"/>
        <end position="69"/>
    </location>
</feature>
<proteinExistence type="predicted"/>
<dbReference type="Gene3D" id="3.40.50.1820">
    <property type="entry name" value="alpha/beta hydrolase"/>
    <property type="match status" value="1"/>
</dbReference>
<dbReference type="InterPro" id="IPR013094">
    <property type="entry name" value="AB_hydrolase_3"/>
</dbReference>
<feature type="signal peptide" evidence="3">
    <location>
        <begin position="1"/>
        <end position="25"/>
    </location>
</feature>
<dbReference type="InterPro" id="IPR050300">
    <property type="entry name" value="GDXG_lipolytic_enzyme"/>
</dbReference>
<feature type="domain" description="Alpha/beta hydrolase fold-3" evidence="4">
    <location>
        <begin position="187"/>
        <end position="385"/>
    </location>
</feature>
<feature type="region of interest" description="Disordered" evidence="2">
    <location>
        <begin position="28"/>
        <end position="101"/>
    </location>
</feature>
<dbReference type="GO" id="GO:0016787">
    <property type="term" value="F:hydrolase activity"/>
    <property type="evidence" value="ECO:0007669"/>
    <property type="project" value="UniProtKB-KW"/>
</dbReference>
<evidence type="ECO:0000313" key="6">
    <source>
        <dbReference type="Proteomes" id="UP000467249"/>
    </source>
</evidence>
<accession>A0A6N4W5P7</accession>
<sequence length="445" mass="46436">MLRLSAAAVASAGALMFLGSAISSADTNHGTTAGSARPSTSAANSPRATVPRLHRAGPAAPARRTTLTTKAIETRKPAAAGRSARSATEASSTPSVDTSKADVPYTNWAADQQLFTGRPSLLNRLFNLVLWGLEQVSTHATLMPAPTVFNQESPPWYSTVGLTVSRADVNGMPVYTLAPPTPSGDYVVALHGGGYVSQPLVFEWLANGAIARQTGATVVVPMYPLAGQGGTAATVVPAVADLLSALVDVHGADHVSLTGASAGGGLALAATQELVRRGAATPGRIVLISPWLDASVSDPASGLIWDPLLDVRQLQTFGLAWANGLDLTDPRASPLYGSLDGLPPIAVYSGSRDLLAPDTLRLRQRAITQGLDMTFVLRDGQFHGWPLFLPLPDAVSSLRTIEQQLGIAATGATHTGHGPGRDELRITCPTGPWFATVRREESERS</sequence>
<feature type="compositionally biased region" description="Low complexity" evidence="2">
    <location>
        <begin position="77"/>
        <end position="95"/>
    </location>
</feature>
<evidence type="ECO:0000313" key="5">
    <source>
        <dbReference type="EMBL" id="BBZ74771.1"/>
    </source>
</evidence>
<dbReference type="EMBL" id="AP022620">
    <property type="protein sequence ID" value="BBZ74771.1"/>
    <property type="molecule type" value="Genomic_DNA"/>
</dbReference>
<keyword evidence="3" id="KW-0732">Signal</keyword>
<dbReference type="Proteomes" id="UP000467249">
    <property type="component" value="Chromosome"/>
</dbReference>
<keyword evidence="1" id="KW-0378">Hydrolase</keyword>
<dbReference type="PANTHER" id="PTHR48081">
    <property type="entry name" value="AB HYDROLASE SUPERFAMILY PROTEIN C4A8.06C"/>
    <property type="match status" value="1"/>
</dbReference>
<dbReference type="PANTHER" id="PTHR48081:SF8">
    <property type="entry name" value="ALPHA_BETA HYDROLASE FOLD-3 DOMAIN-CONTAINING PROTEIN-RELATED"/>
    <property type="match status" value="1"/>
</dbReference>
<gene>
    <name evidence="5" type="ORF">MANY_01080</name>
</gene>
<organism evidence="5 6">
    <name type="scientific">Mycolicibacterium anyangense</name>
    <dbReference type="NCBI Taxonomy" id="1431246"/>
    <lineage>
        <taxon>Bacteria</taxon>
        <taxon>Bacillati</taxon>
        <taxon>Actinomycetota</taxon>
        <taxon>Actinomycetes</taxon>
        <taxon>Mycobacteriales</taxon>
        <taxon>Mycobacteriaceae</taxon>
        <taxon>Mycolicibacterium</taxon>
    </lineage>
</organism>
<dbReference type="InterPro" id="IPR029058">
    <property type="entry name" value="AB_hydrolase_fold"/>
</dbReference>
<protein>
    <recommendedName>
        <fullName evidence="4">Alpha/beta hydrolase fold-3 domain-containing protein</fullName>
    </recommendedName>
</protein>
<evidence type="ECO:0000256" key="3">
    <source>
        <dbReference type="SAM" id="SignalP"/>
    </source>
</evidence>
<reference evidence="5 6" key="1">
    <citation type="journal article" date="2019" name="Emerg. Microbes Infect.">
        <title>Comprehensive subspecies identification of 175 nontuberculous mycobacteria species based on 7547 genomic profiles.</title>
        <authorList>
            <person name="Matsumoto Y."/>
            <person name="Kinjo T."/>
            <person name="Motooka D."/>
            <person name="Nabeya D."/>
            <person name="Jung N."/>
            <person name="Uechi K."/>
            <person name="Horii T."/>
            <person name="Iida T."/>
            <person name="Fujita J."/>
            <person name="Nakamura S."/>
        </authorList>
    </citation>
    <scope>NUCLEOTIDE SEQUENCE [LARGE SCALE GENOMIC DNA]</scope>
    <source>
        <strain evidence="5 6">JCM 30275</strain>
    </source>
</reference>
<dbReference type="AlphaFoldDB" id="A0A6N4W5P7"/>
<evidence type="ECO:0000256" key="1">
    <source>
        <dbReference type="ARBA" id="ARBA00022801"/>
    </source>
</evidence>
<evidence type="ECO:0000259" key="4">
    <source>
        <dbReference type="Pfam" id="PF07859"/>
    </source>
</evidence>
<dbReference type="KEGG" id="many:MANY_01080"/>
<feature type="chain" id="PRO_5026993643" description="Alpha/beta hydrolase fold-3 domain-containing protein" evidence="3">
    <location>
        <begin position="26"/>
        <end position="445"/>
    </location>
</feature>
<evidence type="ECO:0000256" key="2">
    <source>
        <dbReference type="SAM" id="MobiDB-lite"/>
    </source>
</evidence>
<feature type="compositionally biased region" description="Polar residues" evidence="2">
    <location>
        <begin position="28"/>
        <end position="47"/>
    </location>
</feature>
<dbReference type="SUPFAM" id="SSF53474">
    <property type="entry name" value="alpha/beta-Hydrolases"/>
    <property type="match status" value="1"/>
</dbReference>
<dbReference type="Pfam" id="PF07859">
    <property type="entry name" value="Abhydrolase_3"/>
    <property type="match status" value="1"/>
</dbReference>
<name>A0A6N4W5P7_9MYCO</name>
<keyword evidence="6" id="KW-1185">Reference proteome</keyword>